<evidence type="ECO:0000259" key="1">
    <source>
        <dbReference type="Pfam" id="PF12770"/>
    </source>
</evidence>
<proteinExistence type="predicted"/>
<dbReference type="eggNOG" id="COG4995">
    <property type="taxonomic scope" value="Bacteria"/>
</dbReference>
<feature type="domain" description="CHAT" evidence="1">
    <location>
        <begin position="4"/>
        <end position="284"/>
    </location>
</feature>
<gene>
    <name evidence="2" type="ORF">EH31_15915</name>
</gene>
<dbReference type="Pfam" id="PF12770">
    <property type="entry name" value="CHAT"/>
    <property type="match status" value="1"/>
</dbReference>
<protein>
    <recommendedName>
        <fullName evidence="1">CHAT domain-containing protein</fullName>
    </recommendedName>
</protein>
<dbReference type="EMBL" id="JMIW01000007">
    <property type="protein sequence ID" value="KEO88913.1"/>
    <property type="molecule type" value="Genomic_DNA"/>
</dbReference>
<evidence type="ECO:0000313" key="2">
    <source>
        <dbReference type="EMBL" id="KEO88913.1"/>
    </source>
</evidence>
<dbReference type="STRING" id="1044.EH31_15915"/>
<dbReference type="RefSeq" id="WP_051699318.1">
    <property type="nucleotide sequence ID" value="NZ_JMIW01000007.1"/>
</dbReference>
<evidence type="ECO:0000313" key="3">
    <source>
        <dbReference type="Proteomes" id="UP000027647"/>
    </source>
</evidence>
<accession>A0A074MAP8</accession>
<keyword evidence="3" id="KW-1185">Reference proteome</keyword>
<reference evidence="2 3" key="1">
    <citation type="submission" date="2014-04" db="EMBL/GenBank/DDBJ databases">
        <title>A comprehensive comparison of genomes of Erythrobacter spp. strains.</title>
        <authorList>
            <person name="Zheng Q."/>
        </authorList>
    </citation>
    <scope>NUCLEOTIDE SEQUENCE [LARGE SCALE GENOMIC DNA]</scope>
    <source>
        <strain evidence="2 3">DSM 6997</strain>
    </source>
</reference>
<dbReference type="OrthoDB" id="9787760at2"/>
<dbReference type="Proteomes" id="UP000027647">
    <property type="component" value="Unassembled WGS sequence"/>
</dbReference>
<organism evidence="2 3">
    <name type="scientific">Erythrobacter longus</name>
    <dbReference type="NCBI Taxonomy" id="1044"/>
    <lineage>
        <taxon>Bacteria</taxon>
        <taxon>Pseudomonadati</taxon>
        <taxon>Pseudomonadota</taxon>
        <taxon>Alphaproteobacteria</taxon>
        <taxon>Sphingomonadales</taxon>
        <taxon>Erythrobacteraceae</taxon>
        <taxon>Erythrobacter/Porphyrobacter group</taxon>
        <taxon>Erythrobacter</taxon>
    </lineage>
</organism>
<comment type="caution">
    <text evidence="2">The sequence shown here is derived from an EMBL/GenBank/DDBJ whole genome shotgun (WGS) entry which is preliminary data.</text>
</comment>
<dbReference type="AlphaFoldDB" id="A0A074MAP8"/>
<sequence>MADRFTLIQLPTLQSLALLRRQQKLERATPLSFAGFGNPVLGGAAMERGARKRGGADGSGRTQSIAALFSDGDGGRSPTINLEQLRAMSSLPGTERELKAMAKALGTGAKSIWLGDDATETNFKDAHLDQTAIIALATHGLVAGEIDGAAEPGLVFTPPSVRSGMDDGYLTASEIASLRLNADWVILSACNTAAGDGSEGASGLSGLARAFFFAGAETLLASHWPVRDDVAAELTVRTIELQREQPQITRAQAFQLAMREVRMDVSKDGWAHPTAWAPFTLIGDGTQ</sequence>
<name>A0A074MAP8_ERYLO</name>
<dbReference type="InterPro" id="IPR024983">
    <property type="entry name" value="CHAT_dom"/>
</dbReference>